<dbReference type="OrthoDB" id="5120991at2759"/>
<name>A0A6G1K965_9PLEO</name>
<accession>A0A6G1K965</accession>
<dbReference type="EMBL" id="MU005771">
    <property type="protein sequence ID" value="KAF2708907.1"/>
    <property type="molecule type" value="Genomic_DNA"/>
</dbReference>
<keyword evidence="2" id="KW-1185">Reference proteome</keyword>
<reference evidence="1" key="1">
    <citation type="journal article" date="2020" name="Stud. Mycol.">
        <title>101 Dothideomycetes genomes: a test case for predicting lifestyles and emergence of pathogens.</title>
        <authorList>
            <person name="Haridas S."/>
            <person name="Albert R."/>
            <person name="Binder M."/>
            <person name="Bloem J."/>
            <person name="Labutti K."/>
            <person name="Salamov A."/>
            <person name="Andreopoulos B."/>
            <person name="Baker S."/>
            <person name="Barry K."/>
            <person name="Bills G."/>
            <person name="Bluhm B."/>
            <person name="Cannon C."/>
            <person name="Castanera R."/>
            <person name="Culley D."/>
            <person name="Daum C."/>
            <person name="Ezra D."/>
            <person name="Gonzalez J."/>
            <person name="Henrissat B."/>
            <person name="Kuo A."/>
            <person name="Liang C."/>
            <person name="Lipzen A."/>
            <person name="Lutzoni F."/>
            <person name="Magnuson J."/>
            <person name="Mondo S."/>
            <person name="Nolan M."/>
            <person name="Ohm R."/>
            <person name="Pangilinan J."/>
            <person name="Park H.-J."/>
            <person name="Ramirez L."/>
            <person name="Alfaro M."/>
            <person name="Sun H."/>
            <person name="Tritt A."/>
            <person name="Yoshinaga Y."/>
            <person name="Zwiers L.-H."/>
            <person name="Turgeon B."/>
            <person name="Goodwin S."/>
            <person name="Spatafora J."/>
            <person name="Crous P."/>
            <person name="Grigoriev I."/>
        </authorList>
    </citation>
    <scope>NUCLEOTIDE SEQUENCE</scope>
    <source>
        <strain evidence="1">CBS 279.74</strain>
    </source>
</reference>
<organism evidence="1 2">
    <name type="scientific">Pleomassaria siparia CBS 279.74</name>
    <dbReference type="NCBI Taxonomy" id="1314801"/>
    <lineage>
        <taxon>Eukaryota</taxon>
        <taxon>Fungi</taxon>
        <taxon>Dikarya</taxon>
        <taxon>Ascomycota</taxon>
        <taxon>Pezizomycotina</taxon>
        <taxon>Dothideomycetes</taxon>
        <taxon>Pleosporomycetidae</taxon>
        <taxon>Pleosporales</taxon>
        <taxon>Pleomassariaceae</taxon>
        <taxon>Pleomassaria</taxon>
    </lineage>
</organism>
<evidence type="ECO:0000313" key="2">
    <source>
        <dbReference type="Proteomes" id="UP000799428"/>
    </source>
</evidence>
<protein>
    <submittedName>
        <fullName evidence="1">Uncharacterized protein</fullName>
    </submittedName>
</protein>
<evidence type="ECO:0000313" key="1">
    <source>
        <dbReference type="EMBL" id="KAF2708907.1"/>
    </source>
</evidence>
<gene>
    <name evidence="1" type="ORF">K504DRAFT_491548</name>
</gene>
<dbReference type="AlphaFoldDB" id="A0A6G1K965"/>
<sequence>MNTSSFVIRNYSRKKKYEELALQRHIIKVLDVGLSAHCTRSSTTAATQPDVGVTELCRLSFEHEHYSRFREASNWTSTGKLVDKPDRTKHVKWEPRRFTWGGRQFVWKRTYKTLETEQCEIKRECPQPRSKTGKILDECFEPIVYVQTNSTMKKSCVATFRYNCGNHFLFREWVLASCFTYQFVIGFGHD</sequence>
<proteinExistence type="predicted"/>
<dbReference type="Proteomes" id="UP000799428">
    <property type="component" value="Unassembled WGS sequence"/>
</dbReference>